<organism evidence="3 4">
    <name type="scientific">Bugula neritina</name>
    <name type="common">Brown bryozoan</name>
    <name type="synonym">Sertularia neritina</name>
    <dbReference type="NCBI Taxonomy" id="10212"/>
    <lineage>
        <taxon>Eukaryota</taxon>
        <taxon>Metazoa</taxon>
        <taxon>Spiralia</taxon>
        <taxon>Lophotrochozoa</taxon>
        <taxon>Bryozoa</taxon>
        <taxon>Gymnolaemata</taxon>
        <taxon>Cheilostomatida</taxon>
        <taxon>Flustrina</taxon>
        <taxon>Buguloidea</taxon>
        <taxon>Bugulidae</taxon>
        <taxon>Bugula</taxon>
    </lineage>
</organism>
<keyword evidence="4" id="KW-1185">Reference proteome</keyword>
<feature type="region of interest" description="Disordered" evidence="2">
    <location>
        <begin position="38"/>
        <end position="57"/>
    </location>
</feature>
<name>A0A7J7JZ50_BUGNE</name>
<evidence type="ECO:0000256" key="1">
    <source>
        <dbReference type="ARBA" id="ARBA00005361"/>
    </source>
</evidence>
<dbReference type="PANTHER" id="PTHR21255">
    <property type="entry name" value="T-COMPLEX-ASSOCIATED-TESTIS-EXPRESSED 1/ DYNEIN LIGHT CHAIN"/>
    <property type="match status" value="1"/>
</dbReference>
<evidence type="ECO:0000313" key="3">
    <source>
        <dbReference type="EMBL" id="KAF6031237.1"/>
    </source>
</evidence>
<proteinExistence type="inferred from homology"/>
<accession>A0A7J7JZ50</accession>
<dbReference type="InterPro" id="IPR005334">
    <property type="entry name" value="Tctex-1-like"/>
</dbReference>
<dbReference type="AlphaFoldDB" id="A0A7J7JZ50"/>
<comment type="caution">
    <text evidence="3">The sequence shown here is derived from an EMBL/GenBank/DDBJ whole genome shotgun (WGS) entry which is preliminary data.</text>
</comment>
<gene>
    <name evidence="3" type="ORF">EB796_010473</name>
</gene>
<dbReference type="Pfam" id="PF03645">
    <property type="entry name" value="Tctex-1"/>
    <property type="match status" value="1"/>
</dbReference>
<dbReference type="GO" id="GO:0005737">
    <property type="term" value="C:cytoplasm"/>
    <property type="evidence" value="ECO:0007669"/>
    <property type="project" value="TreeGrafter"/>
</dbReference>
<dbReference type="GO" id="GO:0045505">
    <property type="term" value="F:dynein intermediate chain binding"/>
    <property type="evidence" value="ECO:0007669"/>
    <property type="project" value="TreeGrafter"/>
</dbReference>
<dbReference type="Gene3D" id="3.30.1140.40">
    <property type="entry name" value="Tctex-1"/>
    <property type="match status" value="1"/>
</dbReference>
<sequence>MSKDIPSRRKDSGPRTIDSVSQKSAKWTAARRVSMMSNFSTSSRRFEPTPEPQRAVPPTYRLHPKEEEEFHWWKAKPLIQDLLSVYSSDLTYNAKGCARQCLVLADMVKNKMKMLGCSRHKLVVTVDIGENKGQAVTLASRCCWDTKTDNSLHIQHVTNNVFVVVGVYAIYKE</sequence>
<protein>
    <recommendedName>
        <fullName evidence="5">TCTEX1D1</fullName>
    </recommendedName>
</protein>
<dbReference type="InterPro" id="IPR038586">
    <property type="entry name" value="Tctex-1-like_sf"/>
</dbReference>
<dbReference type="GO" id="GO:0005868">
    <property type="term" value="C:cytoplasmic dynein complex"/>
    <property type="evidence" value="ECO:0007669"/>
    <property type="project" value="TreeGrafter"/>
</dbReference>
<comment type="similarity">
    <text evidence="1">Belongs to the dynein light chain Tctex-type family.</text>
</comment>
<dbReference type="PANTHER" id="PTHR21255:SF27">
    <property type="entry name" value="DYNEIN LIGHT CHAIN TCTEX-TYPE PROTEIN 2"/>
    <property type="match status" value="1"/>
</dbReference>
<dbReference type="GO" id="GO:0007018">
    <property type="term" value="P:microtubule-based movement"/>
    <property type="evidence" value="ECO:0007669"/>
    <property type="project" value="TreeGrafter"/>
</dbReference>
<reference evidence="3" key="1">
    <citation type="submission" date="2020-06" db="EMBL/GenBank/DDBJ databases">
        <title>Draft genome of Bugula neritina, a colonial animal packing powerful symbionts and potential medicines.</title>
        <authorList>
            <person name="Rayko M."/>
        </authorList>
    </citation>
    <scope>NUCLEOTIDE SEQUENCE [LARGE SCALE GENOMIC DNA]</scope>
    <source>
        <strain evidence="3">Kwan_BN1</strain>
    </source>
</reference>
<evidence type="ECO:0008006" key="5">
    <source>
        <dbReference type="Google" id="ProtNLM"/>
    </source>
</evidence>
<feature type="compositionally biased region" description="Basic and acidic residues" evidence="2">
    <location>
        <begin position="1"/>
        <end position="13"/>
    </location>
</feature>
<dbReference type="EMBL" id="VXIV02001632">
    <property type="protein sequence ID" value="KAF6031237.1"/>
    <property type="molecule type" value="Genomic_DNA"/>
</dbReference>
<evidence type="ECO:0000256" key="2">
    <source>
        <dbReference type="SAM" id="MobiDB-lite"/>
    </source>
</evidence>
<dbReference type="CDD" id="cd21451">
    <property type="entry name" value="DLC-like_TCTEX1D"/>
    <property type="match status" value="1"/>
</dbReference>
<evidence type="ECO:0000313" key="4">
    <source>
        <dbReference type="Proteomes" id="UP000593567"/>
    </source>
</evidence>
<dbReference type="OrthoDB" id="10248487at2759"/>
<feature type="region of interest" description="Disordered" evidence="2">
    <location>
        <begin position="1"/>
        <end position="29"/>
    </location>
</feature>
<dbReference type="Proteomes" id="UP000593567">
    <property type="component" value="Unassembled WGS sequence"/>
</dbReference>